<dbReference type="InterPro" id="IPR000073">
    <property type="entry name" value="AB_hydrolase_1"/>
</dbReference>
<dbReference type="RefSeq" id="WP_151693578.1">
    <property type="nucleotide sequence ID" value="NZ_BMGX01000001.1"/>
</dbReference>
<dbReference type="SUPFAM" id="SSF53474">
    <property type="entry name" value="alpha/beta-Hydrolases"/>
    <property type="match status" value="1"/>
</dbReference>
<protein>
    <submittedName>
        <fullName evidence="2">Alpha/beta hydrolase</fullName>
    </submittedName>
</protein>
<dbReference type="AlphaFoldDB" id="A0A6L3ZEP1"/>
<reference evidence="2 3" key="1">
    <citation type="submission" date="2019-10" db="EMBL/GenBank/DDBJ databases">
        <title>Genome sequence of Phaeocystidibacter marisrubri JCM30614 (type strain).</title>
        <authorList>
            <person name="Bowman J.P."/>
        </authorList>
    </citation>
    <scope>NUCLEOTIDE SEQUENCE [LARGE SCALE GENOMIC DNA]</scope>
    <source>
        <strain evidence="2 3">JCM 30614</strain>
    </source>
</reference>
<sequence>MNPLVLIHGALGCGAQLEALKSELAALTDREIWIYNCPGHGKDSSNIPENGFEMGELAINFGKFLRKNNLLGADIFGYSMGGYIALLAVRNHPERIRHILTLGTKFHWAAESAKAEVSQIIPEKIREKVPKFATYLESLHGGNWENVLRATAKLMHKLGDNPLLDDYTANFIQHPVVLARGSRDVMVSAEETQTMATSLTDATYEEIEGWPHPIQLLPTEELAAYILKKLG</sequence>
<dbReference type="Proteomes" id="UP000484164">
    <property type="component" value="Unassembled WGS sequence"/>
</dbReference>
<dbReference type="PANTHER" id="PTHR43433">
    <property type="entry name" value="HYDROLASE, ALPHA/BETA FOLD FAMILY PROTEIN"/>
    <property type="match status" value="1"/>
</dbReference>
<gene>
    <name evidence="2" type="ORF">F8C82_10710</name>
</gene>
<accession>A0A6L3ZEP1</accession>
<dbReference type="InterPro" id="IPR050471">
    <property type="entry name" value="AB_hydrolase"/>
</dbReference>
<dbReference type="Pfam" id="PF00561">
    <property type="entry name" value="Abhydrolase_1"/>
    <property type="match status" value="1"/>
</dbReference>
<feature type="domain" description="AB hydrolase-1" evidence="1">
    <location>
        <begin position="2"/>
        <end position="116"/>
    </location>
</feature>
<dbReference type="OrthoDB" id="9791779at2"/>
<dbReference type="PANTHER" id="PTHR43433:SF4">
    <property type="entry name" value="NON-HEME CHLOROPEROXIDASE-RELATED"/>
    <property type="match status" value="1"/>
</dbReference>
<evidence type="ECO:0000313" key="3">
    <source>
        <dbReference type="Proteomes" id="UP000484164"/>
    </source>
</evidence>
<keyword evidence="3" id="KW-1185">Reference proteome</keyword>
<dbReference type="GO" id="GO:0016787">
    <property type="term" value="F:hydrolase activity"/>
    <property type="evidence" value="ECO:0007669"/>
    <property type="project" value="UniProtKB-KW"/>
</dbReference>
<proteinExistence type="predicted"/>
<evidence type="ECO:0000313" key="2">
    <source>
        <dbReference type="EMBL" id="KAB2816150.1"/>
    </source>
</evidence>
<dbReference type="EMBL" id="WBVQ01000002">
    <property type="protein sequence ID" value="KAB2816150.1"/>
    <property type="molecule type" value="Genomic_DNA"/>
</dbReference>
<name>A0A6L3ZEP1_9FLAO</name>
<evidence type="ECO:0000259" key="1">
    <source>
        <dbReference type="Pfam" id="PF00561"/>
    </source>
</evidence>
<comment type="caution">
    <text evidence="2">The sequence shown here is derived from an EMBL/GenBank/DDBJ whole genome shotgun (WGS) entry which is preliminary data.</text>
</comment>
<dbReference type="Gene3D" id="3.40.50.1820">
    <property type="entry name" value="alpha/beta hydrolase"/>
    <property type="match status" value="1"/>
</dbReference>
<keyword evidence="2" id="KW-0378">Hydrolase</keyword>
<dbReference type="InterPro" id="IPR029058">
    <property type="entry name" value="AB_hydrolase_fold"/>
</dbReference>
<organism evidence="2 3">
    <name type="scientific">Phaeocystidibacter marisrubri</name>
    <dbReference type="NCBI Taxonomy" id="1577780"/>
    <lineage>
        <taxon>Bacteria</taxon>
        <taxon>Pseudomonadati</taxon>
        <taxon>Bacteroidota</taxon>
        <taxon>Flavobacteriia</taxon>
        <taxon>Flavobacteriales</taxon>
        <taxon>Phaeocystidibacteraceae</taxon>
        <taxon>Phaeocystidibacter</taxon>
    </lineage>
</organism>